<name>A0A225DPP7_9BACT</name>
<reference evidence="2" key="1">
    <citation type="submission" date="2017-06" db="EMBL/GenBank/DDBJ databases">
        <title>Genome analysis of Fimbriiglobus ruber SP5, the first member of the order Planctomycetales with confirmed chitinolytic capability.</title>
        <authorList>
            <person name="Ravin N.V."/>
            <person name="Rakitin A.L."/>
            <person name="Ivanova A.A."/>
            <person name="Beletsky A.V."/>
            <person name="Kulichevskaya I.S."/>
            <person name="Mardanov A.V."/>
            <person name="Dedysh S.N."/>
        </authorList>
    </citation>
    <scope>NUCLEOTIDE SEQUENCE [LARGE SCALE GENOMIC DNA]</scope>
    <source>
        <strain evidence="2">SP5</strain>
    </source>
</reference>
<gene>
    <name evidence="1" type="ORF">FRUB_03692</name>
</gene>
<proteinExistence type="predicted"/>
<organism evidence="1 2">
    <name type="scientific">Fimbriiglobus ruber</name>
    <dbReference type="NCBI Taxonomy" id="1908690"/>
    <lineage>
        <taxon>Bacteria</taxon>
        <taxon>Pseudomonadati</taxon>
        <taxon>Planctomycetota</taxon>
        <taxon>Planctomycetia</taxon>
        <taxon>Gemmatales</taxon>
        <taxon>Gemmataceae</taxon>
        <taxon>Fimbriiglobus</taxon>
    </lineage>
</organism>
<protein>
    <submittedName>
        <fullName evidence="1">Uncharacterized protein</fullName>
    </submittedName>
</protein>
<dbReference type="Proteomes" id="UP000214646">
    <property type="component" value="Unassembled WGS sequence"/>
</dbReference>
<comment type="caution">
    <text evidence="1">The sequence shown here is derived from an EMBL/GenBank/DDBJ whole genome shotgun (WGS) entry which is preliminary data.</text>
</comment>
<sequence length="48" mass="5426">MHGGLTRPVSTGYEIRCRGTRASPSGRPDWRVNRVSILRKRSVGRCDK</sequence>
<accession>A0A225DPP7</accession>
<evidence type="ECO:0000313" key="1">
    <source>
        <dbReference type="EMBL" id="OWK41614.1"/>
    </source>
</evidence>
<dbReference type="EMBL" id="NIDE01000005">
    <property type="protein sequence ID" value="OWK41614.1"/>
    <property type="molecule type" value="Genomic_DNA"/>
</dbReference>
<dbReference type="AlphaFoldDB" id="A0A225DPP7"/>
<keyword evidence="2" id="KW-1185">Reference proteome</keyword>
<evidence type="ECO:0000313" key="2">
    <source>
        <dbReference type="Proteomes" id="UP000214646"/>
    </source>
</evidence>